<dbReference type="GO" id="GO:0016491">
    <property type="term" value="F:oxidoreductase activity"/>
    <property type="evidence" value="ECO:0007669"/>
    <property type="project" value="UniProtKB-KW"/>
</dbReference>
<dbReference type="InterPro" id="IPR002937">
    <property type="entry name" value="Amino_oxidase"/>
</dbReference>
<keyword evidence="2" id="KW-0560">Oxidoreductase</keyword>
<dbReference type="Gene3D" id="3.50.50.60">
    <property type="entry name" value="FAD/NAD(P)-binding domain"/>
    <property type="match status" value="1"/>
</dbReference>
<feature type="binding site" evidence="3">
    <location>
        <position position="231"/>
    </location>
    <ligand>
        <name>FAD</name>
        <dbReference type="ChEBI" id="CHEBI:57692"/>
    </ligand>
</feature>
<gene>
    <name evidence="5" type="ORF">CEP64_01045</name>
</gene>
<sequence>MKDVVIIGGGLAGLSAAWRLKHHDILLLESTNRVGGRVMSERRGSYWLNWGGHVYAGTGSATDELFKSVGISSMPVPGKLTAMSLNGKLLTSGPVETYPFRVNMSWKDRFALIRAGAKVRASVLRYGKIAKQKSLEDKSVQQQRILDFMNHKTFTDFTGHLPLDADAIFRPTVSRSTGDPEQISAGAGVGYFHMIWNKDEGLSRNIMGGPSTLTDTIACSLGDDVLLNTDVQEVIQDHDSVTVKYVQDGQEHEVQARYAVLATPAPITRKIAKNISPEVGAALDQIKYGPHVSAAFLTNETGKQVWDDIYSFATPKKSFDVLIHSSNLVHSLSKNRTKGSTFMTFSPAGRGQKLLDKTDEEIIDIYLNDLNEMFPGFSDKVVEAHVQKFPLGSAYIFPGRAKIQPILTKPDNRLYLAGDYLGTLYTETAIQTGFNAAQDINSLLSYSYQ</sequence>
<evidence type="ECO:0000256" key="3">
    <source>
        <dbReference type="PIRSR" id="PIRSR601613-1"/>
    </source>
</evidence>
<dbReference type="Proteomes" id="UP000197058">
    <property type="component" value="Chromosome"/>
</dbReference>
<name>A0AAI8GSQ9_MAMSC</name>
<dbReference type="InterPro" id="IPR001613">
    <property type="entry name" value="Flavin_amine_oxidase"/>
</dbReference>
<reference evidence="6" key="1">
    <citation type="submission" date="2017-06" db="EMBL/GenBank/DDBJ databases">
        <title>FDA dAtabase for Regulatory Grade micrObial Sequences (FDA-ARGOS): Supporting development and validation of Infectious Disease Dx tests.</title>
        <authorList>
            <person name="Goldberg B."/>
            <person name="Campos J."/>
            <person name="Tallon L."/>
            <person name="Sadzewicz L."/>
            <person name="Sengamalay N."/>
            <person name="Ott S."/>
            <person name="Godinez A."/>
            <person name="Nagaraj S."/>
            <person name="Vavikolanu K."/>
            <person name="Nadendla S."/>
            <person name="George J."/>
            <person name="Geyer C."/>
            <person name="Sichtig H."/>
        </authorList>
    </citation>
    <scope>NUCLEOTIDE SEQUENCE [LARGE SCALE GENOMIC DNA]</scope>
    <source>
        <strain evidence="6">FDAARGOS_285</strain>
    </source>
</reference>
<dbReference type="KEGG" id="sscu:CEP64_01045"/>
<dbReference type="RefSeq" id="WP_088592172.1">
    <property type="nucleotide sequence ID" value="NZ_CP022046.2"/>
</dbReference>
<feature type="binding site" evidence="3">
    <location>
        <position position="345"/>
    </location>
    <ligand>
        <name>substrate</name>
    </ligand>
</feature>
<dbReference type="SUPFAM" id="SSF51905">
    <property type="entry name" value="FAD/NAD(P)-binding domain"/>
    <property type="match status" value="1"/>
</dbReference>
<dbReference type="Pfam" id="PF01593">
    <property type="entry name" value="Amino_oxidase"/>
    <property type="match status" value="1"/>
</dbReference>
<dbReference type="InterPro" id="IPR050464">
    <property type="entry name" value="Zeta_carotene_desat/Oxidored"/>
</dbReference>
<feature type="domain" description="Amine oxidase" evidence="4">
    <location>
        <begin position="11"/>
        <end position="440"/>
    </location>
</feature>
<dbReference type="AlphaFoldDB" id="A0AAI8GSQ9"/>
<evidence type="ECO:0000256" key="2">
    <source>
        <dbReference type="ARBA" id="ARBA00023002"/>
    </source>
</evidence>
<evidence type="ECO:0000256" key="1">
    <source>
        <dbReference type="ARBA" id="ARBA00001974"/>
    </source>
</evidence>
<proteinExistence type="predicted"/>
<protein>
    <submittedName>
        <fullName evidence="5">FAD-dependent oxidoreductase</fullName>
    </submittedName>
</protein>
<dbReference type="PRINTS" id="PR00757">
    <property type="entry name" value="AMINEOXDASEF"/>
</dbReference>
<organism evidence="5 6">
    <name type="scientific">Mammaliicoccus sciuri</name>
    <name type="common">Staphylococcus sciuri</name>
    <dbReference type="NCBI Taxonomy" id="1296"/>
    <lineage>
        <taxon>Bacteria</taxon>
        <taxon>Bacillati</taxon>
        <taxon>Bacillota</taxon>
        <taxon>Bacilli</taxon>
        <taxon>Bacillales</taxon>
        <taxon>Staphylococcaceae</taxon>
        <taxon>Mammaliicoccus</taxon>
    </lineage>
</organism>
<evidence type="ECO:0000259" key="4">
    <source>
        <dbReference type="Pfam" id="PF01593"/>
    </source>
</evidence>
<comment type="cofactor">
    <cofactor evidence="1">
        <name>FAD</name>
        <dbReference type="ChEBI" id="CHEBI:57692"/>
    </cofactor>
</comment>
<dbReference type="PANTHER" id="PTHR42923">
    <property type="entry name" value="PROTOPORPHYRINOGEN OXIDASE"/>
    <property type="match status" value="1"/>
</dbReference>
<dbReference type="InterPro" id="IPR036188">
    <property type="entry name" value="FAD/NAD-bd_sf"/>
</dbReference>
<evidence type="ECO:0000313" key="5">
    <source>
        <dbReference type="EMBL" id="ASE33233.1"/>
    </source>
</evidence>
<dbReference type="EMBL" id="CP022046">
    <property type="protein sequence ID" value="ASE33233.1"/>
    <property type="molecule type" value="Genomic_DNA"/>
</dbReference>
<accession>A0AAI8GSQ9</accession>
<evidence type="ECO:0000313" key="6">
    <source>
        <dbReference type="Proteomes" id="UP000197058"/>
    </source>
</evidence>